<proteinExistence type="predicted"/>
<dbReference type="PROSITE" id="PS50943">
    <property type="entry name" value="HTH_CROC1"/>
    <property type="match status" value="1"/>
</dbReference>
<dbReference type="InterPro" id="IPR010982">
    <property type="entry name" value="Lambda_DNA-bd_dom_sf"/>
</dbReference>
<keyword evidence="2" id="KW-0614">Plasmid</keyword>
<dbReference type="Proteomes" id="UP000596083">
    <property type="component" value="Plasmid plas-002"/>
</dbReference>
<evidence type="ECO:0000259" key="1">
    <source>
        <dbReference type="PROSITE" id="PS50943"/>
    </source>
</evidence>
<dbReference type="EMBL" id="CP066788">
    <property type="protein sequence ID" value="QQM33122.1"/>
    <property type="molecule type" value="Genomic_DNA"/>
</dbReference>
<dbReference type="CDD" id="cd00093">
    <property type="entry name" value="HTH_XRE"/>
    <property type="match status" value="1"/>
</dbReference>
<evidence type="ECO:0000313" key="2">
    <source>
        <dbReference type="EMBL" id="QQM33122.1"/>
    </source>
</evidence>
<gene>
    <name evidence="2" type="ORF">JET14_21980</name>
</gene>
<reference evidence="2 3" key="1">
    <citation type="submission" date="2020-12" db="EMBL/GenBank/DDBJ databases">
        <authorList>
            <person name="Zheng R.K."/>
            <person name="Sun C.M."/>
        </authorList>
    </citation>
    <scope>NUCLEOTIDE SEQUENCE [LARGE SCALE GENOMIC DNA]</scope>
    <source>
        <strain evidence="2 3">ZRK001</strain>
        <plasmid evidence="2 3">plas-002</plasmid>
    </source>
</reference>
<dbReference type="InterPro" id="IPR001387">
    <property type="entry name" value="Cro/C1-type_HTH"/>
</dbReference>
<dbReference type="SUPFAM" id="SSF47413">
    <property type="entry name" value="lambda repressor-like DNA-binding domains"/>
    <property type="match status" value="1"/>
</dbReference>
<dbReference type="GO" id="GO:0003677">
    <property type="term" value="F:DNA binding"/>
    <property type="evidence" value="ECO:0007669"/>
    <property type="project" value="InterPro"/>
</dbReference>
<sequence>MLAALPFDLSDPDHRAEYFRVVMSRKKLRLEDVADGIQMSKSIVSAALNGKKQSRKLVRAIATYLELDPDMFFAEKPNQTPRRE</sequence>
<name>A0A7T7KNR1_9HYPH</name>
<feature type="domain" description="HTH cro/C1-type" evidence="1">
    <location>
        <begin position="25"/>
        <end position="72"/>
    </location>
</feature>
<organism evidence="2 3">
    <name type="scientific">Martelella lutilitoris</name>
    <dbReference type="NCBI Taxonomy" id="2583532"/>
    <lineage>
        <taxon>Bacteria</taxon>
        <taxon>Pseudomonadati</taxon>
        <taxon>Pseudomonadota</taxon>
        <taxon>Alphaproteobacteria</taxon>
        <taxon>Hyphomicrobiales</taxon>
        <taxon>Aurantimonadaceae</taxon>
        <taxon>Martelella</taxon>
    </lineage>
</organism>
<dbReference type="KEGG" id="mlut:JET14_21980"/>
<accession>A0A7T7KNR1</accession>
<dbReference type="Gene3D" id="1.10.260.40">
    <property type="entry name" value="lambda repressor-like DNA-binding domains"/>
    <property type="match status" value="1"/>
</dbReference>
<dbReference type="RefSeq" id="WP_200338466.1">
    <property type="nucleotide sequence ID" value="NZ_CP066788.1"/>
</dbReference>
<dbReference type="AlphaFoldDB" id="A0A7T7KNR1"/>
<evidence type="ECO:0000313" key="3">
    <source>
        <dbReference type="Proteomes" id="UP000596083"/>
    </source>
</evidence>
<protein>
    <recommendedName>
        <fullName evidence="1">HTH cro/C1-type domain-containing protein</fullName>
    </recommendedName>
</protein>
<dbReference type="SMART" id="SM00530">
    <property type="entry name" value="HTH_XRE"/>
    <property type="match status" value="1"/>
</dbReference>
<geneLocation type="plasmid" evidence="2 3">
    <name>plas-002</name>
</geneLocation>